<feature type="region of interest" description="Disordered" evidence="1">
    <location>
        <begin position="1"/>
        <end position="24"/>
    </location>
</feature>
<dbReference type="STRING" id="980251.GCA_001642875_04124"/>
<gene>
    <name evidence="2" type="ORF">MFFC18_39760</name>
</gene>
<dbReference type="AlphaFoldDB" id="A0A5B9PFS8"/>
<organism evidence="2 3">
    <name type="scientific">Mariniblastus fucicola</name>
    <dbReference type="NCBI Taxonomy" id="980251"/>
    <lineage>
        <taxon>Bacteria</taxon>
        <taxon>Pseudomonadati</taxon>
        <taxon>Planctomycetota</taxon>
        <taxon>Planctomycetia</taxon>
        <taxon>Pirellulales</taxon>
        <taxon>Pirellulaceae</taxon>
        <taxon>Mariniblastus</taxon>
    </lineage>
</organism>
<proteinExistence type="predicted"/>
<dbReference type="RefSeq" id="WP_148618979.1">
    <property type="nucleotide sequence ID" value="NZ_CP042912.1"/>
</dbReference>
<dbReference type="KEGG" id="mff:MFFC18_39760"/>
<evidence type="ECO:0000313" key="2">
    <source>
        <dbReference type="EMBL" id="QEG24060.1"/>
    </source>
</evidence>
<sequence length="516" mass="58543">MASHVRLRAPQHHGQTLQLPPLADGPHILDSNRGRLADLPAELQDIRDVGRPELRALALQYSQAYLNVEPPVSDSIVMSGHQPTLFHPGVWFKNFALDAVAKSANATAINLVVDNDLCNSVAVMSPFLDDERQARLKRIAFDTGDVEKPFEMCQVRDDQMFSTFDQRLADSIRETVDVPIVKSLWPEVRAVAQELNAPASLAAGRHRLEQQHGLNTLELPVSVFSSGAAFAMFVERLVCDAERLVSIYNDSLHSYRVANRIRSRSHPVPELETDGSWSEIPFWIWTADAPNRRRLFCKCNQTQVQLSDREGWTIAFERSNFVASFQELNQLESKVFIRPRALATTMFSRLFCSDLFLHGIGGAKYDQLNDEIIKRFFNVEPPGFLTVTATMKLPFEFDAVTPQNVREIEVQLRRLRFHPEVHLPEHELSARKYTLVRNPPSSGSRKTWHDEIDAINLRLFDRLASKRKDLEAKLENAKRSLPTSKILGSREFSFTLFPESLIQELSRATSDSVSMS</sequence>
<dbReference type="EMBL" id="CP042912">
    <property type="protein sequence ID" value="QEG24060.1"/>
    <property type="molecule type" value="Genomic_DNA"/>
</dbReference>
<evidence type="ECO:0000313" key="3">
    <source>
        <dbReference type="Proteomes" id="UP000322214"/>
    </source>
</evidence>
<dbReference type="OrthoDB" id="255440at2"/>
<keyword evidence="3" id="KW-1185">Reference proteome</keyword>
<feature type="compositionally biased region" description="Basic residues" evidence="1">
    <location>
        <begin position="1"/>
        <end position="11"/>
    </location>
</feature>
<name>A0A5B9PFS8_9BACT</name>
<reference evidence="2 3" key="1">
    <citation type="submission" date="2019-08" db="EMBL/GenBank/DDBJ databases">
        <title>Deep-cultivation of Planctomycetes and their phenomic and genomic characterization uncovers novel biology.</title>
        <authorList>
            <person name="Wiegand S."/>
            <person name="Jogler M."/>
            <person name="Boedeker C."/>
            <person name="Pinto D."/>
            <person name="Vollmers J."/>
            <person name="Rivas-Marin E."/>
            <person name="Kohn T."/>
            <person name="Peeters S.H."/>
            <person name="Heuer A."/>
            <person name="Rast P."/>
            <person name="Oberbeckmann S."/>
            <person name="Bunk B."/>
            <person name="Jeske O."/>
            <person name="Meyerdierks A."/>
            <person name="Storesund J.E."/>
            <person name="Kallscheuer N."/>
            <person name="Luecker S."/>
            <person name="Lage O.M."/>
            <person name="Pohl T."/>
            <person name="Merkel B.J."/>
            <person name="Hornburger P."/>
            <person name="Mueller R.-W."/>
            <person name="Bruemmer F."/>
            <person name="Labrenz M."/>
            <person name="Spormann A.M."/>
            <person name="Op den Camp H."/>
            <person name="Overmann J."/>
            <person name="Amann R."/>
            <person name="Jetten M.S.M."/>
            <person name="Mascher T."/>
            <person name="Medema M.H."/>
            <person name="Devos D.P."/>
            <person name="Kaster A.-K."/>
            <person name="Ovreas L."/>
            <person name="Rohde M."/>
            <person name="Galperin M.Y."/>
            <person name="Jogler C."/>
        </authorList>
    </citation>
    <scope>NUCLEOTIDE SEQUENCE [LARGE SCALE GENOMIC DNA]</scope>
    <source>
        <strain evidence="2 3">FC18</strain>
    </source>
</reference>
<evidence type="ECO:0000256" key="1">
    <source>
        <dbReference type="SAM" id="MobiDB-lite"/>
    </source>
</evidence>
<accession>A0A5B9PFS8</accession>
<protein>
    <submittedName>
        <fullName evidence="2">Uncharacterized protein</fullName>
    </submittedName>
</protein>
<dbReference type="Proteomes" id="UP000322214">
    <property type="component" value="Chromosome"/>
</dbReference>